<dbReference type="Gene3D" id="3.40.50.1820">
    <property type="entry name" value="alpha/beta hydrolase"/>
    <property type="match status" value="1"/>
</dbReference>
<dbReference type="Gene3D" id="2.120.10.30">
    <property type="entry name" value="TolB, C-terminal domain"/>
    <property type="match status" value="2"/>
</dbReference>
<sequence length="654" mass="73818">MSKRVITPEDLLQLRSVTSPALSSNGEQLVYVETTLHNEKNAYAAELMKTSLTDPHSTVQLTQGEHVNRLPQWSPKEEILAFISNRTGTPQLFLLSGWGEPKQLTEEKKGVTDFKWSPDGTQIAYTSVQLPEDEKEDKEDKQLEPLVVNKMKYKSDASGFWQGEYTHVFTVDIQSHKHSQLTSGEMSYTLLDWMSDSQQVLVTSVNQKDTDFVFTNDLLILSVETKEQVQLTDQTHVISEASVSPDGAYIAMRAHERAYENATHFEIYLLELATTTWTKLTADWDVQLGPVVAADFLQNTVDPGLVWSQDSKSISLLVSSNGNVDVYQVSVDGTREALLTGEQHVYGFALHPDGQTLVAGISTSGHPGDLYLTKVKTNEVTRLTTSNDSVLDELEVVQAEEIRFTHEEGHELQGWLMKPSGFSEGESYPLIVEIHGGPHAMYANSYMHEFQTLTSRGFAVLYINPRGSLGYGQEFVNAVRGDYGGGDYRDIMAAVDYTLEQNPWIDETRLGVTGGSYGGFMTNWIVGHTNRFKAAVTQRSICNWTSFYGVSDIGYYFTEWQIQADLNETDKLWKHSPLAYVNQIETPLLILHGEKDYRCPIEQAEQLYIALKRREKTTTFIRFPEANHELSRSGKPSLRLRRLEAIGQWFDQYL</sequence>
<dbReference type="PANTHER" id="PTHR42776">
    <property type="entry name" value="SERINE PEPTIDASE S9 FAMILY MEMBER"/>
    <property type="match status" value="1"/>
</dbReference>
<gene>
    <name evidence="4" type="ORF">MKY91_14085</name>
</gene>
<proteinExistence type="predicted"/>
<dbReference type="Proteomes" id="UP001418796">
    <property type="component" value="Unassembled WGS sequence"/>
</dbReference>
<evidence type="ECO:0000313" key="4">
    <source>
        <dbReference type="EMBL" id="MEN0644277.1"/>
    </source>
</evidence>
<dbReference type="SUPFAM" id="SSF82171">
    <property type="entry name" value="DPP6 N-terminal domain-like"/>
    <property type="match status" value="1"/>
</dbReference>
<dbReference type="EC" id="3.4.-.-" evidence="4"/>
<dbReference type="InterPro" id="IPR029058">
    <property type="entry name" value="AB_hydrolase_fold"/>
</dbReference>
<reference evidence="4 5" key="1">
    <citation type="submission" date="2024-03" db="EMBL/GenBank/DDBJ databases">
        <title>Bacilli Hybrid Assemblies.</title>
        <authorList>
            <person name="Kovac J."/>
        </authorList>
    </citation>
    <scope>NUCLEOTIDE SEQUENCE [LARGE SCALE GENOMIC DNA]</scope>
    <source>
        <strain evidence="4 5">FSL R7-0666</strain>
    </source>
</reference>
<dbReference type="Pfam" id="PF00326">
    <property type="entry name" value="Peptidase_S9"/>
    <property type="match status" value="1"/>
</dbReference>
<protein>
    <submittedName>
        <fullName evidence="4">S9 family peptidase</fullName>
        <ecNumber evidence="4">3.4.-.-</ecNumber>
    </submittedName>
</protein>
<dbReference type="InterPro" id="IPR011659">
    <property type="entry name" value="WD40"/>
</dbReference>
<keyword evidence="2" id="KW-0720">Serine protease</keyword>
<dbReference type="RefSeq" id="WP_343131004.1">
    <property type="nucleotide sequence ID" value="NZ_JBCITK010000001.1"/>
</dbReference>
<dbReference type="PANTHER" id="PTHR42776:SF27">
    <property type="entry name" value="DIPEPTIDYL PEPTIDASE FAMILY MEMBER 6"/>
    <property type="match status" value="1"/>
</dbReference>
<dbReference type="EMBL" id="JBCITK010000001">
    <property type="protein sequence ID" value="MEN0644277.1"/>
    <property type="molecule type" value="Genomic_DNA"/>
</dbReference>
<comment type="caution">
    <text evidence="4">The sequence shown here is derived from an EMBL/GenBank/DDBJ whole genome shotgun (WGS) entry which is preliminary data.</text>
</comment>
<dbReference type="GO" id="GO:0016787">
    <property type="term" value="F:hydrolase activity"/>
    <property type="evidence" value="ECO:0007669"/>
    <property type="project" value="UniProtKB-KW"/>
</dbReference>
<evidence type="ECO:0000259" key="3">
    <source>
        <dbReference type="Pfam" id="PF00326"/>
    </source>
</evidence>
<dbReference type="SUPFAM" id="SSF53474">
    <property type="entry name" value="alpha/beta-Hydrolases"/>
    <property type="match status" value="1"/>
</dbReference>
<keyword evidence="5" id="KW-1185">Reference proteome</keyword>
<keyword evidence="2" id="KW-0645">Protease</keyword>
<evidence type="ECO:0000256" key="2">
    <source>
        <dbReference type="ARBA" id="ARBA00022825"/>
    </source>
</evidence>
<dbReference type="InterPro" id="IPR011042">
    <property type="entry name" value="6-blade_b-propeller_TolB-like"/>
</dbReference>
<keyword evidence="1 4" id="KW-0378">Hydrolase</keyword>
<evidence type="ECO:0000313" key="5">
    <source>
        <dbReference type="Proteomes" id="UP001418796"/>
    </source>
</evidence>
<organism evidence="4 5">
    <name type="scientific">Alkalicoccobacillus gibsonii</name>
    <dbReference type="NCBI Taxonomy" id="79881"/>
    <lineage>
        <taxon>Bacteria</taxon>
        <taxon>Bacillati</taxon>
        <taxon>Bacillota</taxon>
        <taxon>Bacilli</taxon>
        <taxon>Bacillales</taxon>
        <taxon>Bacillaceae</taxon>
        <taxon>Alkalicoccobacillus</taxon>
    </lineage>
</organism>
<feature type="domain" description="Peptidase S9 prolyl oligopeptidase catalytic" evidence="3">
    <location>
        <begin position="445"/>
        <end position="654"/>
    </location>
</feature>
<dbReference type="InterPro" id="IPR001375">
    <property type="entry name" value="Peptidase_S9_cat"/>
</dbReference>
<name>A0ABU9VK69_9BACI</name>
<accession>A0ABU9VK69</accession>
<dbReference type="Pfam" id="PF07676">
    <property type="entry name" value="PD40"/>
    <property type="match status" value="2"/>
</dbReference>
<evidence type="ECO:0000256" key="1">
    <source>
        <dbReference type="ARBA" id="ARBA00022801"/>
    </source>
</evidence>